<evidence type="ECO:0000313" key="1">
    <source>
        <dbReference type="EMBL" id="RIV87224.1"/>
    </source>
</evidence>
<organism evidence="1 2">
    <name type="scientific">Aurantiacibacter xanthus</name>
    <dbReference type="NCBI Taxonomy" id="1784712"/>
    <lineage>
        <taxon>Bacteria</taxon>
        <taxon>Pseudomonadati</taxon>
        <taxon>Pseudomonadota</taxon>
        <taxon>Alphaproteobacteria</taxon>
        <taxon>Sphingomonadales</taxon>
        <taxon>Erythrobacteraceae</taxon>
        <taxon>Aurantiacibacter</taxon>
    </lineage>
</organism>
<sequence>MLLLSAYPVAGWLGSTIPRGSGENDQSAEVTIMVETNGTHTGVVVPVANAVKDWRETFPSAARPRPQDGQLPTHLGIGWGEREVFLNVAEWSDLKLATAARIALDGGEPLMRVSPYVRPMPSASYRPLTISAANYRRLVKRIEASLPRLAPGEQRQELRASYTADAYYPALGTYTLLHTCNSWVGDMLAAGGIEMGAWTPFAGGVTKWIPVPGASADLAI</sequence>
<dbReference type="Pfam" id="PF09601">
    <property type="entry name" value="DUF2459"/>
    <property type="match status" value="1"/>
</dbReference>
<evidence type="ECO:0000313" key="2">
    <source>
        <dbReference type="Proteomes" id="UP000265366"/>
    </source>
</evidence>
<gene>
    <name evidence="1" type="ORF">D2V17_08675</name>
</gene>
<dbReference type="Proteomes" id="UP000265366">
    <property type="component" value="Unassembled WGS sequence"/>
</dbReference>
<comment type="caution">
    <text evidence="1">The sequence shown here is derived from an EMBL/GenBank/DDBJ whole genome shotgun (WGS) entry which is preliminary data.</text>
</comment>
<dbReference type="OrthoDB" id="211174at2"/>
<accession>A0A3A1P686</accession>
<reference evidence="1 2" key="1">
    <citation type="submission" date="2018-08" db="EMBL/GenBank/DDBJ databases">
        <title>Erythrobacter zhengii sp.nov., a bacterium isolated from deep-sea sediment.</title>
        <authorList>
            <person name="Fang C."/>
            <person name="Wu Y.-H."/>
            <person name="Sun C."/>
            <person name="Wang H."/>
            <person name="Cheng H."/>
            <person name="Meng F.-X."/>
            <person name="Wang C.-S."/>
            <person name="Xu X.-W."/>
        </authorList>
    </citation>
    <scope>NUCLEOTIDE SEQUENCE [LARGE SCALE GENOMIC DNA]</scope>
    <source>
        <strain evidence="1 2">CCTCC AB 2015396</strain>
    </source>
</reference>
<dbReference type="RefSeq" id="WP_119592671.1">
    <property type="nucleotide sequence ID" value="NZ_QXFM01000077.1"/>
</dbReference>
<proteinExistence type="predicted"/>
<name>A0A3A1P686_9SPHN</name>
<dbReference type="InterPro" id="IPR011727">
    <property type="entry name" value="CHP02117"/>
</dbReference>
<protein>
    <submittedName>
        <fullName evidence="1">DUF2459 domain-containing protein</fullName>
    </submittedName>
</protein>
<keyword evidence="2" id="KW-1185">Reference proteome</keyword>
<dbReference type="AlphaFoldDB" id="A0A3A1P686"/>
<dbReference type="EMBL" id="QXFM01000077">
    <property type="protein sequence ID" value="RIV87224.1"/>
    <property type="molecule type" value="Genomic_DNA"/>
</dbReference>